<keyword evidence="1" id="KW-0521">NADP</keyword>
<protein>
    <recommendedName>
        <fullName evidence="5">Short-chain oxidoreductase</fullName>
    </recommendedName>
</protein>
<comment type="caution">
    <text evidence="3">The sequence shown here is derived from an EMBL/GenBank/DDBJ whole genome shotgun (WGS) entry which is preliminary data.</text>
</comment>
<organism evidence="3 4">
    <name type="scientific">Neoarthrinium moseri</name>
    <dbReference type="NCBI Taxonomy" id="1658444"/>
    <lineage>
        <taxon>Eukaryota</taxon>
        <taxon>Fungi</taxon>
        <taxon>Dikarya</taxon>
        <taxon>Ascomycota</taxon>
        <taxon>Pezizomycotina</taxon>
        <taxon>Sordariomycetes</taxon>
        <taxon>Xylariomycetidae</taxon>
        <taxon>Amphisphaeriales</taxon>
        <taxon>Apiosporaceae</taxon>
        <taxon>Neoarthrinium</taxon>
    </lineage>
</organism>
<dbReference type="EMBL" id="JAFIMR010000001">
    <property type="protein sequence ID" value="KAI1881633.1"/>
    <property type="molecule type" value="Genomic_DNA"/>
</dbReference>
<evidence type="ECO:0000256" key="2">
    <source>
        <dbReference type="RuleBase" id="RU000363"/>
    </source>
</evidence>
<gene>
    <name evidence="3" type="ORF">JX265_000459</name>
</gene>
<proteinExistence type="inferred from homology"/>
<evidence type="ECO:0000313" key="3">
    <source>
        <dbReference type="EMBL" id="KAI1881633.1"/>
    </source>
</evidence>
<evidence type="ECO:0000313" key="4">
    <source>
        <dbReference type="Proteomes" id="UP000829685"/>
    </source>
</evidence>
<dbReference type="Pfam" id="PF00106">
    <property type="entry name" value="adh_short"/>
    <property type="match status" value="1"/>
</dbReference>
<comment type="similarity">
    <text evidence="2">Belongs to the short-chain dehydrogenases/reductases (SDR) family.</text>
</comment>
<evidence type="ECO:0000256" key="1">
    <source>
        <dbReference type="ARBA" id="ARBA00022857"/>
    </source>
</evidence>
<keyword evidence="4" id="KW-1185">Reference proteome</keyword>
<dbReference type="AlphaFoldDB" id="A0A9P9WYJ1"/>
<sequence length="291" mass="31707">MTDSVKSTESLTWLITGCSSGFGLQFVRHALATGHHVIATSRNPSRTPDLVQEVEAAGGRWLQLDTDDADSARVVTELEAAGTQIDVLVNSAGFSIAGPVEAFSEDEVRRLMETNFFGPYRLMRACVRFMRARRRGVIVNLSSGSGLQAREVLGMYGASKSALDNITKTLAKEMKPFNVRVLLVYLGSFNTAMATKVDPVQKPLDPDYQGTVLQQFYDSFDSKTFVPKGDHKKAVKAIFDVVVGEGAGAGKEKEVQMILGKDCAVRLGEVRAGFDHMMDVFGEVCNNVDVD</sequence>
<dbReference type="PANTHER" id="PTHR43976">
    <property type="entry name" value="SHORT CHAIN DEHYDROGENASE"/>
    <property type="match status" value="1"/>
</dbReference>
<dbReference type="PANTHER" id="PTHR43976:SF6">
    <property type="entry name" value="OXIDOREDUCTASE, PUTATIVE (AFU_ORTHOLOGUE AFUA_1G13950)-RELATED"/>
    <property type="match status" value="1"/>
</dbReference>
<dbReference type="InterPro" id="IPR002347">
    <property type="entry name" value="SDR_fam"/>
</dbReference>
<dbReference type="SUPFAM" id="SSF51735">
    <property type="entry name" value="NAD(P)-binding Rossmann-fold domains"/>
    <property type="match status" value="1"/>
</dbReference>
<dbReference type="InterPro" id="IPR020904">
    <property type="entry name" value="Sc_DH/Rdtase_CS"/>
</dbReference>
<dbReference type="PRINTS" id="PR00080">
    <property type="entry name" value="SDRFAMILY"/>
</dbReference>
<dbReference type="Proteomes" id="UP000829685">
    <property type="component" value="Unassembled WGS sequence"/>
</dbReference>
<reference evidence="3" key="1">
    <citation type="submission" date="2021-03" db="EMBL/GenBank/DDBJ databases">
        <title>Revisited historic fungal species revealed as producer of novel bioactive compounds through whole genome sequencing and comparative genomics.</title>
        <authorList>
            <person name="Vignolle G.A."/>
            <person name="Hochenegger N."/>
            <person name="Mach R.L."/>
            <person name="Mach-Aigner A.R."/>
            <person name="Javad Rahimi M."/>
            <person name="Salim K.A."/>
            <person name="Chan C.M."/>
            <person name="Lim L.B.L."/>
            <person name="Cai F."/>
            <person name="Druzhinina I.S."/>
            <person name="U'Ren J.M."/>
            <person name="Derntl C."/>
        </authorList>
    </citation>
    <scope>NUCLEOTIDE SEQUENCE</scope>
    <source>
        <strain evidence="3">TUCIM 5799</strain>
    </source>
</reference>
<name>A0A9P9WYJ1_9PEZI</name>
<evidence type="ECO:0008006" key="5">
    <source>
        <dbReference type="Google" id="ProtNLM"/>
    </source>
</evidence>
<dbReference type="InterPro" id="IPR036291">
    <property type="entry name" value="NAD(P)-bd_dom_sf"/>
</dbReference>
<dbReference type="CDD" id="cd05374">
    <property type="entry name" value="17beta-HSD-like_SDR_c"/>
    <property type="match status" value="1"/>
</dbReference>
<dbReference type="InterPro" id="IPR051911">
    <property type="entry name" value="SDR_oxidoreductase"/>
</dbReference>
<dbReference type="Gene3D" id="3.40.50.720">
    <property type="entry name" value="NAD(P)-binding Rossmann-like Domain"/>
    <property type="match status" value="1"/>
</dbReference>
<dbReference type="PROSITE" id="PS00061">
    <property type="entry name" value="ADH_SHORT"/>
    <property type="match status" value="1"/>
</dbReference>
<dbReference type="PRINTS" id="PR00081">
    <property type="entry name" value="GDHRDH"/>
</dbReference>
<accession>A0A9P9WYJ1</accession>